<dbReference type="OrthoDB" id="9801656at2"/>
<keyword evidence="2" id="KW-0808">Transferase</keyword>
<dbReference type="PROSITE" id="PS51186">
    <property type="entry name" value="GNAT"/>
    <property type="match status" value="1"/>
</dbReference>
<evidence type="ECO:0000259" key="1">
    <source>
        <dbReference type="PROSITE" id="PS51186"/>
    </source>
</evidence>
<dbReference type="SUPFAM" id="SSF55729">
    <property type="entry name" value="Acyl-CoA N-acyltransferases (Nat)"/>
    <property type="match status" value="1"/>
</dbReference>
<name>A0A318E9L3_9GAMM</name>
<dbReference type="RefSeq" id="WP_110265904.1">
    <property type="nucleotide sequence ID" value="NZ_CAKZQT010000032.1"/>
</dbReference>
<dbReference type="EMBL" id="QICN01000008">
    <property type="protein sequence ID" value="PXV66140.1"/>
    <property type="molecule type" value="Genomic_DNA"/>
</dbReference>
<evidence type="ECO:0000313" key="2">
    <source>
        <dbReference type="EMBL" id="PXV66140.1"/>
    </source>
</evidence>
<dbReference type="GO" id="GO:0016747">
    <property type="term" value="F:acyltransferase activity, transferring groups other than amino-acyl groups"/>
    <property type="evidence" value="ECO:0007669"/>
    <property type="project" value="InterPro"/>
</dbReference>
<dbReference type="Proteomes" id="UP000248330">
    <property type="component" value="Unassembled WGS sequence"/>
</dbReference>
<dbReference type="Gene3D" id="3.40.630.30">
    <property type="match status" value="1"/>
</dbReference>
<accession>A0A318E9L3</accession>
<organism evidence="2 3">
    <name type="scientific">Sinimarinibacterium flocculans</name>
    <dbReference type="NCBI Taxonomy" id="985250"/>
    <lineage>
        <taxon>Bacteria</taxon>
        <taxon>Pseudomonadati</taxon>
        <taxon>Pseudomonadota</taxon>
        <taxon>Gammaproteobacteria</taxon>
        <taxon>Nevskiales</taxon>
        <taxon>Nevskiaceae</taxon>
        <taxon>Sinimarinibacterium</taxon>
    </lineage>
</organism>
<dbReference type="InterPro" id="IPR051531">
    <property type="entry name" value="N-acetyltransferase"/>
</dbReference>
<proteinExistence type="predicted"/>
<evidence type="ECO:0000313" key="3">
    <source>
        <dbReference type="Proteomes" id="UP000248330"/>
    </source>
</evidence>
<dbReference type="InterPro" id="IPR016181">
    <property type="entry name" value="Acyl_CoA_acyltransferase"/>
</dbReference>
<dbReference type="InterPro" id="IPR000182">
    <property type="entry name" value="GNAT_dom"/>
</dbReference>
<dbReference type="Pfam" id="PF13302">
    <property type="entry name" value="Acetyltransf_3"/>
    <property type="match status" value="1"/>
</dbReference>
<feature type="domain" description="N-acetyltransferase" evidence="1">
    <location>
        <begin position="10"/>
        <end position="174"/>
    </location>
</feature>
<gene>
    <name evidence="2" type="ORF">C8D93_108115</name>
</gene>
<sequence>MSLLIETPRCVIRAWQPERDRAGLMRMTSDAEMMRYITGGETWDDARVDGLFARQARSMAAHGVCVGALCRKDDGEIVGIVGVQPLDRLDGFDLGWWIWRAYWNQGLATEAAIASCDDAFGRAGLQRLYACIDPDNHASHGVARKLGMRAIGRMKASETGSWRNDALVDVYELTRPDWQAQRLR</sequence>
<keyword evidence="3" id="KW-1185">Reference proteome</keyword>
<dbReference type="PANTHER" id="PTHR43792:SF1">
    <property type="entry name" value="N-ACETYLTRANSFERASE DOMAIN-CONTAINING PROTEIN"/>
    <property type="match status" value="1"/>
</dbReference>
<dbReference type="PANTHER" id="PTHR43792">
    <property type="entry name" value="GNAT FAMILY, PUTATIVE (AFU_ORTHOLOGUE AFUA_3G00765)-RELATED-RELATED"/>
    <property type="match status" value="1"/>
</dbReference>
<dbReference type="AlphaFoldDB" id="A0A318E9L3"/>
<comment type="caution">
    <text evidence="2">The sequence shown here is derived from an EMBL/GenBank/DDBJ whole genome shotgun (WGS) entry which is preliminary data.</text>
</comment>
<protein>
    <submittedName>
        <fullName evidence="2">Ribosomal-protein-alanine N-acetyltransferase</fullName>
    </submittedName>
</protein>
<reference evidence="2 3" key="1">
    <citation type="submission" date="2018-04" db="EMBL/GenBank/DDBJ databases">
        <title>Genomic Encyclopedia of Type Strains, Phase IV (KMG-IV): sequencing the most valuable type-strain genomes for metagenomic binning, comparative biology and taxonomic classification.</title>
        <authorList>
            <person name="Goeker M."/>
        </authorList>
    </citation>
    <scope>NUCLEOTIDE SEQUENCE [LARGE SCALE GENOMIC DNA]</scope>
    <source>
        <strain evidence="2 3">DSM 104150</strain>
    </source>
</reference>